<sequence length="444" mass="47701">MHPRRALRLIVLVAACGDEAAPSSFPHCSDGIPVDGEVCLEVERKPAMFGAGVLVAGDFDGDGARDYYADGGGLGGRYLLVEERPGAWDLLHQGEFLGEDGLEHAVYRASGQDFDGDGLTDLLTLMQYEYWSYDVQSIAFGGIVLHNRPEYRFDYALSLFWEHDIGIDDEPENRFDGGFADFDGDGTTELVFAPNLHKAYVLRVKPDAPPGQLFELDQELDLGSFAARDNIVTVVVDLDGDGRDDLALVDGAGRVWTHHSDAQGMLTPGTLTDAPVLPPMVATVLARDIDHDGVVDLVGAATTFVAGEGQQPGELAIARGETGGGFTQIAAWTAAGGPTQTKAPFGPAIYYVHLVLLDLDASGYPALVYALAEPRKLVVHPQVGRTLGAESVEFPLDLEPAGIFAEPQEDGSVDLLVSLWLDDKGTEDESDDLGPFIDRYRADP</sequence>
<keyword evidence="1" id="KW-0732">Signal</keyword>
<protein>
    <submittedName>
        <fullName evidence="3">FG-GAP-like repeat-containing protein</fullName>
    </submittedName>
</protein>
<accession>A0ABT5BRD1</accession>
<evidence type="ECO:0000313" key="4">
    <source>
        <dbReference type="Proteomes" id="UP001217838"/>
    </source>
</evidence>
<dbReference type="EMBL" id="JAQNDN010000028">
    <property type="protein sequence ID" value="MDC0675953.1"/>
    <property type="molecule type" value="Genomic_DNA"/>
</dbReference>
<dbReference type="Gene3D" id="2.130.10.130">
    <property type="entry name" value="Integrin alpha, N-terminal"/>
    <property type="match status" value="2"/>
</dbReference>
<comment type="caution">
    <text evidence="3">The sequence shown here is derived from an EMBL/GenBank/DDBJ whole genome shotgun (WGS) entry which is preliminary data.</text>
</comment>
<gene>
    <name evidence="3" type="ORF">POL58_49945</name>
</gene>
<dbReference type="Pfam" id="PF13517">
    <property type="entry name" value="FG-GAP_3"/>
    <property type="match status" value="1"/>
</dbReference>
<name>A0ABT5BRD1_9BACT</name>
<dbReference type="InterPro" id="IPR028994">
    <property type="entry name" value="Integrin_alpha_N"/>
</dbReference>
<dbReference type="RefSeq" id="WP_272011652.1">
    <property type="nucleotide sequence ID" value="NZ_JAQNDN010000028.1"/>
</dbReference>
<dbReference type="SUPFAM" id="SSF69318">
    <property type="entry name" value="Integrin alpha N-terminal domain"/>
    <property type="match status" value="1"/>
</dbReference>
<dbReference type="PANTHER" id="PTHR46580">
    <property type="entry name" value="SENSOR KINASE-RELATED"/>
    <property type="match status" value="1"/>
</dbReference>
<keyword evidence="4" id="KW-1185">Reference proteome</keyword>
<evidence type="ECO:0000256" key="1">
    <source>
        <dbReference type="ARBA" id="ARBA00022729"/>
    </source>
</evidence>
<reference evidence="3 4" key="1">
    <citation type="submission" date="2022-11" db="EMBL/GenBank/DDBJ databases">
        <title>Minimal conservation of predation-associated metabolite biosynthetic gene clusters underscores biosynthetic potential of Myxococcota including descriptions for ten novel species: Archangium lansinium sp. nov., Myxococcus landrumus sp. nov., Nannocystis bai.</title>
        <authorList>
            <person name="Ahearne A."/>
            <person name="Stevens C."/>
            <person name="Dowd S."/>
        </authorList>
    </citation>
    <scope>NUCLEOTIDE SEQUENCE [LARGE SCALE GENOMIC DNA]</scope>
    <source>
        <strain evidence="3 4">NCELM</strain>
    </source>
</reference>
<organism evidence="3 4">
    <name type="scientific">Nannocystis radixulma</name>
    <dbReference type="NCBI Taxonomy" id="2995305"/>
    <lineage>
        <taxon>Bacteria</taxon>
        <taxon>Pseudomonadati</taxon>
        <taxon>Myxococcota</taxon>
        <taxon>Polyangia</taxon>
        <taxon>Nannocystales</taxon>
        <taxon>Nannocystaceae</taxon>
        <taxon>Nannocystis</taxon>
    </lineage>
</organism>
<feature type="region of interest" description="Disordered" evidence="2">
    <location>
        <begin position="425"/>
        <end position="444"/>
    </location>
</feature>
<proteinExistence type="predicted"/>
<dbReference type="PANTHER" id="PTHR46580:SF2">
    <property type="entry name" value="MAM DOMAIN-CONTAINING PROTEIN"/>
    <property type="match status" value="1"/>
</dbReference>
<evidence type="ECO:0000313" key="3">
    <source>
        <dbReference type="EMBL" id="MDC0675953.1"/>
    </source>
</evidence>
<evidence type="ECO:0000256" key="2">
    <source>
        <dbReference type="SAM" id="MobiDB-lite"/>
    </source>
</evidence>
<dbReference type="Proteomes" id="UP001217838">
    <property type="component" value="Unassembled WGS sequence"/>
</dbReference>
<dbReference type="InterPro" id="IPR013517">
    <property type="entry name" value="FG-GAP"/>
</dbReference>